<dbReference type="SUPFAM" id="SSF51069">
    <property type="entry name" value="Carbonic anhydrase"/>
    <property type="match status" value="1"/>
</dbReference>
<evidence type="ECO:0000256" key="6">
    <source>
        <dbReference type="ARBA" id="ARBA00023239"/>
    </source>
</evidence>
<dbReference type="AlphaFoldDB" id="A0AA36FTK8"/>
<comment type="similarity">
    <text evidence="2">Belongs to the alpha-carbonic anhydrase family.</text>
</comment>
<evidence type="ECO:0000256" key="3">
    <source>
        <dbReference type="ARBA" id="ARBA00012925"/>
    </source>
</evidence>
<name>A0AA36FTK8_9BILA</name>
<dbReference type="InterPro" id="IPR036398">
    <property type="entry name" value="CA_dom_sf"/>
</dbReference>
<accession>A0AA36FTK8</accession>
<dbReference type="EC" id="4.2.1.1" evidence="3"/>
<keyword evidence="6" id="KW-0456">Lyase</keyword>
<dbReference type="GO" id="GO:0004089">
    <property type="term" value="F:carbonate dehydratase activity"/>
    <property type="evidence" value="ECO:0007669"/>
    <property type="project" value="UniProtKB-EC"/>
</dbReference>
<gene>
    <name evidence="9" type="ORF">MSPICULIGERA_LOCUS3248</name>
</gene>
<evidence type="ECO:0000256" key="4">
    <source>
        <dbReference type="ARBA" id="ARBA00022723"/>
    </source>
</evidence>
<sequence>MRGSLTFPPCSEIVTWTLFTDHIGDHQRKEQLNLLRTLKDTENKCLNRNFRPTQKTNNRTVYHIVAKH</sequence>
<dbReference type="InterPro" id="IPR001148">
    <property type="entry name" value="CA_dom"/>
</dbReference>
<dbReference type="GO" id="GO:0008270">
    <property type="term" value="F:zinc ion binding"/>
    <property type="evidence" value="ECO:0007669"/>
    <property type="project" value="InterPro"/>
</dbReference>
<evidence type="ECO:0000256" key="2">
    <source>
        <dbReference type="ARBA" id="ARBA00010718"/>
    </source>
</evidence>
<dbReference type="EMBL" id="CATQJA010000892">
    <property type="protein sequence ID" value="CAJ0564574.1"/>
    <property type="molecule type" value="Genomic_DNA"/>
</dbReference>
<dbReference type="PROSITE" id="PS51144">
    <property type="entry name" value="ALPHA_CA_2"/>
    <property type="match status" value="1"/>
</dbReference>
<dbReference type="GO" id="GO:0005737">
    <property type="term" value="C:cytoplasm"/>
    <property type="evidence" value="ECO:0007669"/>
    <property type="project" value="TreeGrafter"/>
</dbReference>
<dbReference type="Pfam" id="PF00194">
    <property type="entry name" value="Carb_anhydrase"/>
    <property type="match status" value="1"/>
</dbReference>
<evidence type="ECO:0000259" key="8">
    <source>
        <dbReference type="PROSITE" id="PS51144"/>
    </source>
</evidence>
<evidence type="ECO:0000313" key="9">
    <source>
        <dbReference type="EMBL" id="CAJ0564574.1"/>
    </source>
</evidence>
<dbReference type="InterPro" id="IPR023561">
    <property type="entry name" value="Carbonic_anhydrase_a-class"/>
</dbReference>
<dbReference type="Gene3D" id="3.10.200.10">
    <property type="entry name" value="Alpha carbonic anhydrase"/>
    <property type="match status" value="1"/>
</dbReference>
<evidence type="ECO:0000256" key="1">
    <source>
        <dbReference type="ARBA" id="ARBA00001947"/>
    </source>
</evidence>
<comment type="cofactor">
    <cofactor evidence="1">
        <name>Zn(2+)</name>
        <dbReference type="ChEBI" id="CHEBI:29105"/>
    </cofactor>
</comment>
<dbReference type="PANTHER" id="PTHR18952">
    <property type="entry name" value="CARBONIC ANHYDRASE"/>
    <property type="match status" value="1"/>
</dbReference>
<evidence type="ECO:0000313" key="10">
    <source>
        <dbReference type="Proteomes" id="UP001177023"/>
    </source>
</evidence>
<comment type="catalytic activity">
    <reaction evidence="7">
        <text>hydrogencarbonate + H(+) = CO2 + H2O</text>
        <dbReference type="Rhea" id="RHEA:10748"/>
        <dbReference type="ChEBI" id="CHEBI:15377"/>
        <dbReference type="ChEBI" id="CHEBI:15378"/>
        <dbReference type="ChEBI" id="CHEBI:16526"/>
        <dbReference type="ChEBI" id="CHEBI:17544"/>
        <dbReference type="EC" id="4.2.1.1"/>
    </reaction>
</comment>
<reference evidence="9" key="1">
    <citation type="submission" date="2023-06" db="EMBL/GenBank/DDBJ databases">
        <authorList>
            <person name="Delattre M."/>
        </authorList>
    </citation>
    <scope>NUCLEOTIDE SEQUENCE</scope>
    <source>
        <strain evidence="9">AF72</strain>
    </source>
</reference>
<evidence type="ECO:0000256" key="7">
    <source>
        <dbReference type="ARBA" id="ARBA00048348"/>
    </source>
</evidence>
<proteinExistence type="inferred from homology"/>
<comment type="caution">
    <text evidence="9">The sequence shown here is derived from an EMBL/GenBank/DDBJ whole genome shotgun (WGS) entry which is preliminary data.</text>
</comment>
<keyword evidence="10" id="KW-1185">Reference proteome</keyword>
<organism evidence="9 10">
    <name type="scientific">Mesorhabditis spiculigera</name>
    <dbReference type="NCBI Taxonomy" id="96644"/>
    <lineage>
        <taxon>Eukaryota</taxon>
        <taxon>Metazoa</taxon>
        <taxon>Ecdysozoa</taxon>
        <taxon>Nematoda</taxon>
        <taxon>Chromadorea</taxon>
        <taxon>Rhabditida</taxon>
        <taxon>Rhabditina</taxon>
        <taxon>Rhabditomorpha</taxon>
        <taxon>Rhabditoidea</taxon>
        <taxon>Rhabditidae</taxon>
        <taxon>Mesorhabditinae</taxon>
        <taxon>Mesorhabditis</taxon>
    </lineage>
</organism>
<keyword evidence="5" id="KW-0862">Zinc</keyword>
<protein>
    <recommendedName>
        <fullName evidence="3">carbonic anhydrase</fullName>
        <ecNumber evidence="3">4.2.1.1</ecNumber>
    </recommendedName>
</protein>
<dbReference type="PANTHER" id="PTHR18952:SF141">
    <property type="entry name" value="CARBONIC ANHYDRASE"/>
    <property type="match status" value="1"/>
</dbReference>
<keyword evidence="4" id="KW-0479">Metal-binding</keyword>
<evidence type="ECO:0000256" key="5">
    <source>
        <dbReference type="ARBA" id="ARBA00022833"/>
    </source>
</evidence>
<dbReference type="Proteomes" id="UP001177023">
    <property type="component" value="Unassembled WGS sequence"/>
</dbReference>
<feature type="non-terminal residue" evidence="9">
    <location>
        <position position="68"/>
    </location>
</feature>
<feature type="domain" description="Alpha-carbonic anhydrase" evidence="8">
    <location>
        <begin position="1"/>
        <end position="65"/>
    </location>
</feature>